<dbReference type="Proteomes" id="UP000184076">
    <property type="component" value="Unassembled WGS sequence"/>
</dbReference>
<evidence type="ECO:0000256" key="4">
    <source>
        <dbReference type="ARBA" id="ARBA00022475"/>
    </source>
</evidence>
<comment type="similarity">
    <text evidence="2">Belongs to the CitM (TC 2.A.11) transporter family.</text>
</comment>
<dbReference type="InterPro" id="IPR000802">
    <property type="entry name" value="Arsenical_pump_ArsB"/>
</dbReference>
<evidence type="ECO:0000256" key="6">
    <source>
        <dbReference type="ARBA" id="ARBA00022989"/>
    </source>
</evidence>
<feature type="transmembrane region" description="Helical" evidence="8">
    <location>
        <begin position="342"/>
        <end position="367"/>
    </location>
</feature>
<evidence type="ECO:0000256" key="8">
    <source>
        <dbReference type="SAM" id="Phobius"/>
    </source>
</evidence>
<feature type="transmembrane region" description="Helical" evidence="8">
    <location>
        <begin position="29"/>
        <end position="47"/>
    </location>
</feature>
<dbReference type="AlphaFoldDB" id="A0A1M5AHL8"/>
<feature type="transmembrane region" description="Helical" evidence="8">
    <location>
        <begin position="174"/>
        <end position="192"/>
    </location>
</feature>
<reference evidence="11" key="1">
    <citation type="submission" date="2016-11" db="EMBL/GenBank/DDBJ databases">
        <authorList>
            <person name="Varghese N."/>
            <person name="Submissions S."/>
        </authorList>
    </citation>
    <scope>NUCLEOTIDE SEQUENCE [LARGE SCALE GENOMIC DNA]</scope>
    <source>
        <strain evidence="11">DSM 9756</strain>
    </source>
</reference>
<feature type="transmembrane region" description="Helical" evidence="8">
    <location>
        <begin position="264"/>
        <end position="286"/>
    </location>
</feature>
<keyword evidence="6 8" id="KW-1133">Transmembrane helix</keyword>
<evidence type="ECO:0000256" key="7">
    <source>
        <dbReference type="ARBA" id="ARBA00023136"/>
    </source>
</evidence>
<dbReference type="EMBL" id="FQVB01000014">
    <property type="protein sequence ID" value="SHF29810.1"/>
    <property type="molecule type" value="Genomic_DNA"/>
</dbReference>
<feature type="transmembrane region" description="Helical" evidence="8">
    <location>
        <begin position="298"/>
        <end position="322"/>
    </location>
</feature>
<feature type="domain" description="Citrate transporter-like" evidence="9">
    <location>
        <begin position="26"/>
        <end position="336"/>
    </location>
</feature>
<comment type="subcellular location">
    <subcellularLocation>
        <location evidence="1">Cell membrane</location>
        <topology evidence="1">Multi-pass membrane protein</topology>
    </subcellularLocation>
</comment>
<dbReference type="InterPro" id="IPR004680">
    <property type="entry name" value="Cit_transptr-like_dom"/>
</dbReference>
<evidence type="ECO:0000313" key="11">
    <source>
        <dbReference type="Proteomes" id="UP000184076"/>
    </source>
</evidence>
<evidence type="ECO:0000256" key="3">
    <source>
        <dbReference type="ARBA" id="ARBA00022448"/>
    </source>
</evidence>
<name>A0A1M5AHL8_9BACT</name>
<feature type="transmembrane region" description="Helical" evidence="8">
    <location>
        <begin position="135"/>
        <end position="154"/>
    </location>
</feature>
<dbReference type="PRINTS" id="PR00758">
    <property type="entry name" value="ARSENICPUMP"/>
</dbReference>
<dbReference type="Pfam" id="PF03600">
    <property type="entry name" value="CitMHS"/>
    <property type="match status" value="1"/>
</dbReference>
<keyword evidence="3" id="KW-0813">Transport</keyword>
<protein>
    <submittedName>
        <fullName evidence="10">Na+/H+ antiporter NhaD</fullName>
    </submittedName>
</protein>
<evidence type="ECO:0000256" key="2">
    <source>
        <dbReference type="ARBA" id="ARBA00009843"/>
    </source>
</evidence>
<dbReference type="RefSeq" id="WP_073038578.1">
    <property type="nucleotide sequence ID" value="NZ_FQVB01000014.1"/>
</dbReference>
<sequence length="407" mass="43293">MNTTIVLIFLVTYAGVALGRVPGLALDRTGIALLGAIAMVSLGAVSTHEAVNAIDLPTILLLYALMVVSAQFRLAGFYTWVALKVARQLDHPGRFLWLLMLTSAGLSAVLANDIVCLAFTPVLTVTLARRSLNPVPYLVALAVSSNIGSAATIIGNPQNMLIGQVGNLDFRDFFLWNLPPVLASLAAAYGIIRVLSRNCPPWTGPSVEEAHGTWPSLDAHQTRKALFYTGVLLVLFFTPVPRHMAALAVAACLLCSRRMKTRSILGLVDWHLITLFCSLFILVAAVEKAGLPHRIMAALGGGGLHVTNPYVLAGVSVVLSNVTSNVPAVMLLSKFLPAGNHLLWYVLAASSTFAGNLVTIGSIANLIVIEEAAAHGVSLSFREHARYGVPVTLASLALLALWIAITR</sequence>
<keyword evidence="4" id="KW-1003">Cell membrane</keyword>
<dbReference type="GO" id="GO:0015105">
    <property type="term" value="F:arsenite transmembrane transporter activity"/>
    <property type="evidence" value="ECO:0007669"/>
    <property type="project" value="InterPro"/>
</dbReference>
<dbReference type="GO" id="GO:0005886">
    <property type="term" value="C:plasma membrane"/>
    <property type="evidence" value="ECO:0007669"/>
    <property type="project" value="UniProtKB-SubCell"/>
</dbReference>
<feature type="transmembrane region" description="Helical" evidence="8">
    <location>
        <begin position="59"/>
        <end position="83"/>
    </location>
</feature>
<dbReference type="CDD" id="cd01117">
    <property type="entry name" value="YbiR_permease"/>
    <property type="match status" value="1"/>
</dbReference>
<dbReference type="PANTHER" id="PTHR43302:SF5">
    <property type="entry name" value="TRANSPORTER ARSB-RELATED"/>
    <property type="match status" value="1"/>
</dbReference>
<accession>A0A1M5AHL8</accession>
<proteinExistence type="inferred from homology"/>
<evidence type="ECO:0000256" key="1">
    <source>
        <dbReference type="ARBA" id="ARBA00004651"/>
    </source>
</evidence>
<feature type="transmembrane region" description="Helical" evidence="8">
    <location>
        <begin position="387"/>
        <end position="405"/>
    </location>
</feature>
<gene>
    <name evidence="10" type="ORF">SAMN02745206_01716</name>
</gene>
<keyword evidence="11" id="KW-1185">Reference proteome</keyword>
<organism evidence="10 11">
    <name type="scientific">Desulfacinum infernum DSM 9756</name>
    <dbReference type="NCBI Taxonomy" id="1121391"/>
    <lineage>
        <taxon>Bacteria</taxon>
        <taxon>Pseudomonadati</taxon>
        <taxon>Thermodesulfobacteriota</taxon>
        <taxon>Syntrophobacteria</taxon>
        <taxon>Syntrophobacterales</taxon>
        <taxon>Syntrophobacteraceae</taxon>
        <taxon>Desulfacinum</taxon>
    </lineage>
</organism>
<evidence type="ECO:0000313" key="10">
    <source>
        <dbReference type="EMBL" id="SHF29810.1"/>
    </source>
</evidence>
<feature type="transmembrane region" description="Helical" evidence="8">
    <location>
        <begin position="95"/>
        <end position="123"/>
    </location>
</feature>
<dbReference type="PANTHER" id="PTHR43302">
    <property type="entry name" value="TRANSPORTER ARSB-RELATED"/>
    <property type="match status" value="1"/>
</dbReference>
<dbReference type="OrthoDB" id="9765532at2"/>
<evidence type="ECO:0000259" key="9">
    <source>
        <dbReference type="Pfam" id="PF03600"/>
    </source>
</evidence>
<evidence type="ECO:0000256" key="5">
    <source>
        <dbReference type="ARBA" id="ARBA00022692"/>
    </source>
</evidence>
<keyword evidence="7 8" id="KW-0472">Membrane</keyword>
<dbReference type="STRING" id="1121391.SAMN02745206_01716"/>
<keyword evidence="5 8" id="KW-0812">Transmembrane</keyword>